<dbReference type="GO" id="GO:0016301">
    <property type="term" value="F:kinase activity"/>
    <property type="evidence" value="ECO:0007669"/>
    <property type="project" value="UniProtKB-KW"/>
</dbReference>
<dbReference type="AlphaFoldDB" id="A0A5D3CQG1"/>
<dbReference type="PANTHER" id="PTHR32444">
    <property type="entry name" value="BULB-TYPE LECTIN DOMAIN-CONTAINING PROTEIN"/>
    <property type="match status" value="1"/>
</dbReference>
<comment type="caution">
    <text evidence="5">The sequence shown here is derived from an EMBL/GenBank/DDBJ whole genome shotgun (WGS) entry which is preliminary data.</text>
</comment>
<evidence type="ECO:0000313" key="5">
    <source>
        <dbReference type="EMBL" id="TYK14157.1"/>
    </source>
</evidence>
<dbReference type="Pfam" id="PF00954">
    <property type="entry name" value="S_locus_glycop"/>
    <property type="match status" value="1"/>
</dbReference>
<dbReference type="Proteomes" id="UP000321393">
    <property type="component" value="Unassembled WGS sequence"/>
</dbReference>
<name>A0A5D3CQG1_CUCMM</name>
<keyword evidence="1" id="KW-0732">Signal</keyword>
<dbReference type="PANTHER" id="PTHR32444:SF198">
    <property type="entry name" value="BULB-TYPE LECTIN DOMAIN-CONTAINING PROTEIN"/>
    <property type="match status" value="1"/>
</dbReference>
<keyword evidence="5" id="KW-0675">Receptor</keyword>
<accession>A0A5D3CQG1</accession>
<evidence type="ECO:0000256" key="2">
    <source>
        <dbReference type="ARBA" id="ARBA00023157"/>
    </source>
</evidence>
<proteinExistence type="predicted"/>
<dbReference type="EMBL" id="SSTE01014335">
    <property type="protein sequence ID" value="KAA0046189.1"/>
    <property type="molecule type" value="Genomic_DNA"/>
</dbReference>
<protein>
    <submittedName>
        <fullName evidence="5">G-type lectin S-receptor-like serine/threonine-protein kinase</fullName>
    </submittedName>
</protein>
<evidence type="ECO:0000313" key="6">
    <source>
        <dbReference type="Proteomes" id="UP000321393"/>
    </source>
</evidence>
<dbReference type="OrthoDB" id="1689076at2759"/>
<gene>
    <name evidence="5" type="ORF">E5676_scaffold688G00100</name>
    <name evidence="4" type="ORF">E6C27_scaffold376G00560</name>
</gene>
<evidence type="ECO:0000313" key="4">
    <source>
        <dbReference type="EMBL" id="KAA0046189.1"/>
    </source>
</evidence>
<evidence type="ECO:0000259" key="3">
    <source>
        <dbReference type="Pfam" id="PF00954"/>
    </source>
</evidence>
<reference evidence="6 7" key="1">
    <citation type="submission" date="2019-08" db="EMBL/GenBank/DDBJ databases">
        <title>Draft genome sequences of two oriental melons (Cucumis melo L. var makuwa).</title>
        <authorList>
            <person name="Kwon S.-Y."/>
        </authorList>
    </citation>
    <scope>NUCLEOTIDE SEQUENCE [LARGE SCALE GENOMIC DNA]</scope>
    <source>
        <strain evidence="7">cv. Chang Bougi</strain>
        <strain evidence="6">cv. SW 3</strain>
        <tissue evidence="5">Leaf</tissue>
    </source>
</reference>
<evidence type="ECO:0000256" key="1">
    <source>
        <dbReference type="ARBA" id="ARBA00022729"/>
    </source>
</evidence>
<dbReference type="Proteomes" id="UP000321947">
    <property type="component" value="Unassembled WGS sequence"/>
</dbReference>
<dbReference type="InterPro" id="IPR000858">
    <property type="entry name" value="S_locus_glycoprot_dom"/>
</dbReference>
<sequence length="183" mass="20652">MLNSWNSPVHPSKGNFFASLEVSFIPEFVMWKGNGGDIYWPSGPWSGNLEETTWDVEKQEWLVTWSAFRTTCDYCEACGAFGICNAKASPICSCLGGFKANEEDEWNQGNWSGGCVQKTPLKCQNSNNSKEEEEMVSLGWKWLKSLILLNGLIHLFQYRIAKETTGRIVNTERVFVVCFGITN</sequence>
<keyword evidence="5" id="KW-0808">Transferase</keyword>
<keyword evidence="2" id="KW-1015">Disulfide bond</keyword>
<keyword evidence="5" id="KW-0418">Kinase</keyword>
<feature type="domain" description="S-locus glycoprotein" evidence="3">
    <location>
        <begin position="46"/>
        <end position="101"/>
    </location>
</feature>
<dbReference type="STRING" id="1194695.A0A5D3CQG1"/>
<dbReference type="GO" id="GO:0030246">
    <property type="term" value="F:carbohydrate binding"/>
    <property type="evidence" value="ECO:0007669"/>
    <property type="project" value="UniProtKB-KW"/>
</dbReference>
<keyword evidence="5" id="KW-0430">Lectin</keyword>
<organism evidence="5 7">
    <name type="scientific">Cucumis melo var. makuwa</name>
    <name type="common">Oriental melon</name>
    <dbReference type="NCBI Taxonomy" id="1194695"/>
    <lineage>
        <taxon>Eukaryota</taxon>
        <taxon>Viridiplantae</taxon>
        <taxon>Streptophyta</taxon>
        <taxon>Embryophyta</taxon>
        <taxon>Tracheophyta</taxon>
        <taxon>Spermatophyta</taxon>
        <taxon>Magnoliopsida</taxon>
        <taxon>eudicotyledons</taxon>
        <taxon>Gunneridae</taxon>
        <taxon>Pentapetalae</taxon>
        <taxon>rosids</taxon>
        <taxon>fabids</taxon>
        <taxon>Cucurbitales</taxon>
        <taxon>Cucurbitaceae</taxon>
        <taxon>Benincaseae</taxon>
        <taxon>Cucumis</taxon>
    </lineage>
</organism>
<evidence type="ECO:0000313" key="7">
    <source>
        <dbReference type="Proteomes" id="UP000321947"/>
    </source>
</evidence>
<dbReference type="GO" id="GO:0048544">
    <property type="term" value="P:recognition of pollen"/>
    <property type="evidence" value="ECO:0007669"/>
    <property type="project" value="InterPro"/>
</dbReference>
<dbReference type="EMBL" id="SSTD01009469">
    <property type="protein sequence ID" value="TYK14157.1"/>
    <property type="molecule type" value="Genomic_DNA"/>
</dbReference>